<comment type="caution">
    <text evidence="2">The sequence shown here is derived from an EMBL/GenBank/DDBJ whole genome shotgun (WGS) entry which is preliminary data.</text>
</comment>
<gene>
    <name evidence="2" type="ORF">M9R61_18965</name>
</gene>
<reference evidence="2" key="1">
    <citation type="submission" date="2022-05" db="EMBL/GenBank/DDBJ databases">
        <authorList>
            <person name="Colautti A."/>
            <person name="Iacumin L."/>
        </authorList>
    </citation>
    <scope>NUCLEOTIDE SEQUENCE</scope>
    <source>
        <strain evidence="2">DSM 30747</strain>
    </source>
</reference>
<evidence type="ECO:0000313" key="3">
    <source>
        <dbReference type="Proteomes" id="UP001152172"/>
    </source>
</evidence>
<dbReference type="RefSeq" id="WP_269923358.1">
    <property type="nucleotide sequence ID" value="NZ_JAMKBI010000021.1"/>
</dbReference>
<keyword evidence="1" id="KW-1133">Transmembrane helix</keyword>
<feature type="transmembrane region" description="Helical" evidence="1">
    <location>
        <begin position="68"/>
        <end position="92"/>
    </location>
</feature>
<keyword evidence="3" id="KW-1185">Reference proteome</keyword>
<evidence type="ECO:0000313" key="2">
    <source>
        <dbReference type="EMBL" id="MCZ8535385.1"/>
    </source>
</evidence>
<evidence type="ECO:0000256" key="1">
    <source>
        <dbReference type="SAM" id="Phobius"/>
    </source>
</evidence>
<feature type="transmembrane region" description="Helical" evidence="1">
    <location>
        <begin position="36"/>
        <end position="56"/>
    </location>
</feature>
<name>A0A9X3LCG1_9BACI</name>
<dbReference type="InterPro" id="IPR035406">
    <property type="entry name" value="DUF5412"/>
</dbReference>
<keyword evidence="1" id="KW-0812">Transmembrane</keyword>
<sequence length="173" mass="19698">MGRKYNLWSFILCLLLLVLSLQSVYASYNRTWQVAPPVLTLWLLTVIAFVTGIIGLKDKSSRPARWRSWLTVLIAFPLSVIFLLGVAVNTFAREPIETVQSPDSKITIDFYTLNGGAATSISVEGIVNGPLWFKKRIYYEEPMHKVDVEWDNNHIIIINNHTLDLDKGETFLD</sequence>
<proteinExistence type="predicted"/>
<dbReference type="Proteomes" id="UP001152172">
    <property type="component" value="Unassembled WGS sequence"/>
</dbReference>
<keyword evidence="1" id="KW-0472">Membrane</keyword>
<accession>A0A9X3LCG1</accession>
<dbReference type="AlphaFoldDB" id="A0A9X3LCG1"/>
<dbReference type="EMBL" id="JAMKBI010000021">
    <property type="protein sequence ID" value="MCZ8535385.1"/>
    <property type="molecule type" value="Genomic_DNA"/>
</dbReference>
<organism evidence="2 3">
    <name type="scientific">Psychrobacillus psychrodurans</name>
    <dbReference type="NCBI Taxonomy" id="126157"/>
    <lineage>
        <taxon>Bacteria</taxon>
        <taxon>Bacillati</taxon>
        <taxon>Bacillota</taxon>
        <taxon>Bacilli</taxon>
        <taxon>Bacillales</taxon>
        <taxon>Bacillaceae</taxon>
        <taxon>Psychrobacillus</taxon>
    </lineage>
</organism>
<protein>
    <submittedName>
        <fullName evidence="2">DUF5412 domain-containing protein</fullName>
    </submittedName>
</protein>
<dbReference type="Pfam" id="PF17428">
    <property type="entry name" value="DUF5412"/>
    <property type="match status" value="1"/>
</dbReference>